<comment type="caution">
    <text evidence="2">The sequence shown here is derived from an EMBL/GenBank/DDBJ whole genome shotgun (WGS) entry which is preliminary data.</text>
</comment>
<reference evidence="2 3" key="1">
    <citation type="submission" date="2024-10" db="EMBL/GenBank/DDBJ databases">
        <title>The Natural Products Discovery Center: Release of the First 8490 Sequenced Strains for Exploring Actinobacteria Biosynthetic Diversity.</title>
        <authorList>
            <person name="Kalkreuter E."/>
            <person name="Kautsar S.A."/>
            <person name="Yang D."/>
            <person name="Bader C.D."/>
            <person name="Teijaro C.N."/>
            <person name="Fluegel L."/>
            <person name="Davis C.M."/>
            <person name="Simpson J.R."/>
            <person name="Lauterbach L."/>
            <person name="Steele A.D."/>
            <person name="Gui C."/>
            <person name="Meng S."/>
            <person name="Li G."/>
            <person name="Viehrig K."/>
            <person name="Ye F."/>
            <person name="Su P."/>
            <person name="Kiefer A.F."/>
            <person name="Nichols A."/>
            <person name="Cepeda A.J."/>
            <person name="Yan W."/>
            <person name="Fan B."/>
            <person name="Jiang Y."/>
            <person name="Adhikari A."/>
            <person name="Zheng C.-J."/>
            <person name="Schuster L."/>
            <person name="Cowan T.M."/>
            <person name="Smanski M.J."/>
            <person name="Chevrette M.G."/>
            <person name="De Carvalho L.P.S."/>
            <person name="Shen B."/>
        </authorList>
    </citation>
    <scope>NUCLEOTIDE SEQUENCE [LARGE SCALE GENOMIC DNA]</scope>
    <source>
        <strain evidence="2 3">NPDC019275</strain>
    </source>
</reference>
<name>A0ABW7XAM9_9NOCA</name>
<protein>
    <submittedName>
        <fullName evidence="2">Uncharacterized protein</fullName>
    </submittedName>
</protein>
<keyword evidence="3" id="KW-1185">Reference proteome</keyword>
<dbReference type="Proteomes" id="UP001611415">
    <property type="component" value="Unassembled WGS sequence"/>
</dbReference>
<organism evidence="2 3">
    <name type="scientific">Nocardia xishanensis</name>
    <dbReference type="NCBI Taxonomy" id="238964"/>
    <lineage>
        <taxon>Bacteria</taxon>
        <taxon>Bacillati</taxon>
        <taxon>Actinomycetota</taxon>
        <taxon>Actinomycetes</taxon>
        <taxon>Mycobacteriales</taxon>
        <taxon>Nocardiaceae</taxon>
        <taxon>Nocardia</taxon>
    </lineage>
</organism>
<sequence length="54" mass="5862">MTANDKAVNPIVAKAAAGIRKRRTRTAPVPAKLYDPTPGQMTLFDPADQQENQP</sequence>
<evidence type="ECO:0000256" key="1">
    <source>
        <dbReference type="SAM" id="MobiDB-lite"/>
    </source>
</evidence>
<accession>A0ABW7XAM9</accession>
<evidence type="ECO:0000313" key="3">
    <source>
        <dbReference type="Proteomes" id="UP001611415"/>
    </source>
</evidence>
<gene>
    <name evidence="2" type="ORF">ACH49W_32805</name>
</gene>
<proteinExistence type="predicted"/>
<dbReference type="EMBL" id="JBIRYO010000034">
    <property type="protein sequence ID" value="MFI2478165.1"/>
    <property type="molecule type" value="Genomic_DNA"/>
</dbReference>
<feature type="region of interest" description="Disordered" evidence="1">
    <location>
        <begin position="17"/>
        <end position="54"/>
    </location>
</feature>
<evidence type="ECO:0000313" key="2">
    <source>
        <dbReference type="EMBL" id="MFI2478165.1"/>
    </source>
</evidence>
<dbReference type="RefSeq" id="WP_397095654.1">
    <property type="nucleotide sequence ID" value="NZ_JBIRYO010000034.1"/>
</dbReference>